<protein>
    <recommendedName>
        <fullName evidence="7">RecF/RecN/SMC N-terminal domain-containing protein</fullName>
    </recommendedName>
</protein>
<evidence type="ECO:0000256" key="2">
    <source>
        <dbReference type="ARBA" id="ARBA00022741"/>
    </source>
</evidence>
<evidence type="ECO:0000256" key="3">
    <source>
        <dbReference type="ARBA" id="ARBA00022840"/>
    </source>
</evidence>
<keyword evidence="4 6" id="KW-0175">Coiled coil</keyword>
<evidence type="ECO:0000313" key="8">
    <source>
        <dbReference type="EMBL" id="SVA76430.1"/>
    </source>
</evidence>
<organism evidence="8">
    <name type="scientific">marine metagenome</name>
    <dbReference type="NCBI Taxonomy" id="408172"/>
    <lineage>
        <taxon>unclassified sequences</taxon>
        <taxon>metagenomes</taxon>
        <taxon>ecological metagenomes</taxon>
    </lineage>
</organism>
<dbReference type="HAMAP" id="MF_01894">
    <property type="entry name" value="Smc_prok"/>
    <property type="match status" value="1"/>
</dbReference>
<dbReference type="InterPro" id="IPR003395">
    <property type="entry name" value="RecF/RecN/SMC_N"/>
</dbReference>
<keyword evidence="3" id="KW-0067">ATP-binding</keyword>
<feature type="coiled-coil region" evidence="6">
    <location>
        <begin position="702"/>
        <end position="743"/>
    </location>
</feature>
<dbReference type="GO" id="GO:0030261">
    <property type="term" value="P:chromosome condensation"/>
    <property type="evidence" value="ECO:0007669"/>
    <property type="project" value="InterPro"/>
</dbReference>
<dbReference type="GO" id="GO:0003677">
    <property type="term" value="F:DNA binding"/>
    <property type="evidence" value="ECO:0007669"/>
    <property type="project" value="UniProtKB-KW"/>
</dbReference>
<reference evidence="8" key="1">
    <citation type="submission" date="2018-05" db="EMBL/GenBank/DDBJ databases">
        <authorList>
            <person name="Lanie J.A."/>
            <person name="Ng W.-L."/>
            <person name="Kazmierczak K.M."/>
            <person name="Andrzejewski T.M."/>
            <person name="Davidsen T.M."/>
            <person name="Wayne K.J."/>
            <person name="Tettelin H."/>
            <person name="Glass J.I."/>
            <person name="Rusch D."/>
            <person name="Podicherti R."/>
            <person name="Tsui H.-C.T."/>
            <person name="Winkler M.E."/>
        </authorList>
    </citation>
    <scope>NUCLEOTIDE SEQUENCE</scope>
</reference>
<evidence type="ECO:0000256" key="5">
    <source>
        <dbReference type="ARBA" id="ARBA00023125"/>
    </source>
</evidence>
<sequence length="905" mass="102808">MRLSKIKLSGFKTFVEPTTLSLPSSIVGIVGPNGCGKSNVIDAVRWVLGESSAKYLRGESMADVIFNGSSSRKPVSTATIELLFDNTDKKVAGEFSKYNEISTKRVVSRDGQSRYFLNGTKCRRKDITSLFLGTGLGPRSYAIVQQDTISKLIEAKPDDMRVFLEEASGVSKYKQKRKETESRIKNTRENLNRLNDLREEIEKQLRRLKTQSNAAKRYKKYKTREKEIHAEVLFTKINSLLSELTGHQEEVKQHQNTFDQNLTELRKIEADIEEQRVTDAEATQSFNNSQKEHFELQSKIARLEQSIEYEKELQSQKSINVQEIQKELQRINKEYEEDSVQISQISSSLSKLEQAVVKASSVVNELEQGLSLLEDSLQSTNEHNESVTNKINELNTTVETESVKINVLSKQLTQIDDQKRTIKNLHEAESVFDQLKNEIEKSKVYFDPQSFETISNRLNILGEKLVALIQKFQSLEQEIAKNEGQVELSQEILSSAKEKLGVLTTDKEQLDKQKIDLSNEINTLKQKISTQRPSLQKLELKAESNRTTMSALENAMNRLESQKIQIKAKSLEIKKGTREKSDPTNEVKKELKSLLNQSLESEQTLNTYREQLEIIQTTLRNYEIDRTNKNAEVNQARETLEKYKLSIRELEVRKEGLDDQLSENGYSYESIKEKVVETLDVTELEQELEKILRSITRLGPINLAASNEYEEESKRKENLDSQFDDLNRALDTLNGAIKQIDDESMKRFNETFKKVNTGLKKHFPRLFEGGKAYLELEKNDALDGGVFVMARPPGKRNSNIHLLSGGEKALTAVALLFSIFELNPAPFCLLDEVDAPLDDTNVARFCDIVKEMSGNVQFVVITHNKTTMELTNQLIGVTMSEPGVSRLVSVDLDEAVALTEESSSA</sequence>
<evidence type="ECO:0000256" key="1">
    <source>
        <dbReference type="ARBA" id="ARBA00022490"/>
    </source>
</evidence>
<feature type="coiled-coil region" evidence="6">
    <location>
        <begin position="170"/>
        <end position="257"/>
    </location>
</feature>
<dbReference type="PANTHER" id="PTHR43977">
    <property type="entry name" value="STRUCTURAL MAINTENANCE OF CHROMOSOMES PROTEIN 3"/>
    <property type="match status" value="1"/>
</dbReference>
<dbReference type="InterPro" id="IPR027417">
    <property type="entry name" value="P-loop_NTPase"/>
</dbReference>
<gene>
    <name evidence="8" type="ORF">METZ01_LOCUS129284</name>
</gene>
<evidence type="ECO:0000256" key="4">
    <source>
        <dbReference type="ARBA" id="ARBA00023054"/>
    </source>
</evidence>
<dbReference type="GO" id="GO:0007062">
    <property type="term" value="P:sister chromatid cohesion"/>
    <property type="evidence" value="ECO:0007669"/>
    <property type="project" value="InterPro"/>
</dbReference>
<feature type="coiled-coil region" evidence="6">
    <location>
        <begin position="286"/>
        <end position="660"/>
    </location>
</feature>
<name>A0A381YHM1_9ZZZZ</name>
<accession>A0A381YHM1</accession>
<dbReference type="Pfam" id="PF02463">
    <property type="entry name" value="SMC_N"/>
    <property type="match status" value="2"/>
</dbReference>
<dbReference type="InterPro" id="IPR011890">
    <property type="entry name" value="SMC_prok"/>
</dbReference>
<dbReference type="SUPFAM" id="SSF52540">
    <property type="entry name" value="P-loop containing nucleoside triphosphate hydrolases"/>
    <property type="match status" value="1"/>
</dbReference>
<dbReference type="GO" id="GO:0016887">
    <property type="term" value="F:ATP hydrolysis activity"/>
    <property type="evidence" value="ECO:0007669"/>
    <property type="project" value="InterPro"/>
</dbReference>
<keyword evidence="1" id="KW-0963">Cytoplasm</keyword>
<feature type="domain" description="RecF/RecN/SMC N-terminal" evidence="7">
    <location>
        <begin position="3"/>
        <end position="137"/>
    </location>
</feature>
<proteinExistence type="inferred from homology"/>
<dbReference type="CDD" id="cd03278">
    <property type="entry name" value="ABC_SMC_barmotin"/>
    <property type="match status" value="1"/>
</dbReference>
<dbReference type="Gene3D" id="3.40.50.300">
    <property type="entry name" value="P-loop containing nucleotide triphosphate hydrolases"/>
    <property type="match status" value="2"/>
</dbReference>
<dbReference type="GO" id="GO:0005524">
    <property type="term" value="F:ATP binding"/>
    <property type="evidence" value="ECO:0007669"/>
    <property type="project" value="UniProtKB-KW"/>
</dbReference>
<keyword evidence="5" id="KW-0238">DNA-binding</keyword>
<dbReference type="EMBL" id="UINC01018239">
    <property type="protein sequence ID" value="SVA76430.1"/>
    <property type="molecule type" value="Genomic_DNA"/>
</dbReference>
<dbReference type="PIRSF" id="PIRSF005719">
    <property type="entry name" value="SMC"/>
    <property type="match status" value="1"/>
</dbReference>
<evidence type="ECO:0000256" key="6">
    <source>
        <dbReference type="SAM" id="Coils"/>
    </source>
</evidence>
<dbReference type="AlphaFoldDB" id="A0A381YHM1"/>
<keyword evidence="2" id="KW-0547">Nucleotide-binding</keyword>
<feature type="domain" description="RecF/RecN/SMC N-terminal" evidence="7">
    <location>
        <begin position="271"/>
        <end position="885"/>
    </location>
</feature>
<evidence type="ECO:0000259" key="7">
    <source>
        <dbReference type="Pfam" id="PF02463"/>
    </source>
</evidence>
<dbReference type="InterPro" id="IPR024704">
    <property type="entry name" value="SMC"/>
</dbReference>